<dbReference type="Proteomes" id="UP000295578">
    <property type="component" value="Unassembled WGS sequence"/>
</dbReference>
<evidence type="ECO:0000313" key="6">
    <source>
        <dbReference type="EMBL" id="TDD91075.1"/>
    </source>
</evidence>
<feature type="active site" description="Proton acceptor" evidence="4">
    <location>
        <position position="355"/>
    </location>
</feature>
<proteinExistence type="inferred from homology"/>
<dbReference type="InterPro" id="IPR029058">
    <property type="entry name" value="AB_hydrolase_fold"/>
</dbReference>
<dbReference type="PANTHER" id="PTHR21661:SF35">
    <property type="entry name" value="EPOXIDE HYDROLASE"/>
    <property type="match status" value="1"/>
</dbReference>
<keyword evidence="7" id="KW-1185">Reference proteome</keyword>
<organism evidence="6 7">
    <name type="scientific">Actinomadura darangshiensis</name>
    <dbReference type="NCBI Taxonomy" id="705336"/>
    <lineage>
        <taxon>Bacteria</taxon>
        <taxon>Bacillati</taxon>
        <taxon>Actinomycetota</taxon>
        <taxon>Actinomycetes</taxon>
        <taxon>Streptosporangiales</taxon>
        <taxon>Thermomonosporaceae</taxon>
        <taxon>Actinomadura</taxon>
    </lineage>
</organism>
<dbReference type="AlphaFoldDB" id="A0A4R5BXT3"/>
<dbReference type="Pfam" id="PF06441">
    <property type="entry name" value="EHN"/>
    <property type="match status" value="1"/>
</dbReference>
<evidence type="ECO:0000259" key="5">
    <source>
        <dbReference type="Pfam" id="PF06441"/>
    </source>
</evidence>
<name>A0A4R5BXT3_9ACTN</name>
<dbReference type="GO" id="GO:0097176">
    <property type="term" value="P:epoxide metabolic process"/>
    <property type="evidence" value="ECO:0007669"/>
    <property type="project" value="TreeGrafter"/>
</dbReference>
<keyword evidence="3 6" id="KW-0378">Hydrolase</keyword>
<dbReference type="InterPro" id="IPR000639">
    <property type="entry name" value="Epox_hydrolase-like"/>
</dbReference>
<evidence type="ECO:0000256" key="2">
    <source>
        <dbReference type="ARBA" id="ARBA00022797"/>
    </source>
</evidence>
<evidence type="ECO:0000256" key="4">
    <source>
        <dbReference type="PIRSR" id="PIRSR001112-1"/>
    </source>
</evidence>
<reference evidence="6 7" key="1">
    <citation type="submission" date="2019-03" db="EMBL/GenBank/DDBJ databases">
        <title>Draft genome sequences of novel Actinobacteria.</title>
        <authorList>
            <person name="Sahin N."/>
            <person name="Ay H."/>
            <person name="Saygin H."/>
        </authorList>
    </citation>
    <scope>NUCLEOTIDE SEQUENCE [LARGE SCALE GENOMIC DNA]</scope>
    <source>
        <strain evidence="6 7">DSM 45941</strain>
    </source>
</reference>
<evidence type="ECO:0000313" key="7">
    <source>
        <dbReference type="Proteomes" id="UP000295578"/>
    </source>
</evidence>
<comment type="similarity">
    <text evidence="1">Belongs to the peptidase S33 family.</text>
</comment>
<keyword evidence="2" id="KW-0058">Aromatic hydrocarbons catabolism</keyword>
<accession>A0A4R5BXT3</accession>
<sequence length="377" mass="41957">MSRESSLIEVSGAELEELRSRLRSARWPVGWPTLGWEAGTDAGELRRLTAYWADGYDWRVHEATINALPSRFADIDGTPVHYLRFEGERPGALPIVLTHGWPSSFLELVGLARRLATPSRHGGDPADAFTVIVPSLPGFAFSPQRPSLGGTEQTHELWHRLMHDELGFERYGAHGGDFGAGISSRLGEAHPDALVGIHVLAVANPVTYDAAALTPDEKAYVDSVAAWTAEEGGYQHEQSTRPVTLSYGMEDSPTGLLAWIGEKYRAWSDCGGDLSSRFSDEFVLTQASLYWFTRSIGTSFRPYYEFNRGLTRRVERVTVPTALALFPADLAQPPRSWAERTHNIIRYTLMPRGGHFAAHEEPDLLAHDLTEFFRPLR</sequence>
<dbReference type="PRINTS" id="PR00412">
    <property type="entry name" value="EPOXHYDRLASE"/>
</dbReference>
<gene>
    <name evidence="6" type="ORF">E1293_02590</name>
</gene>
<protein>
    <submittedName>
        <fullName evidence="6">Epoxide hydrolase</fullName>
    </submittedName>
</protein>
<feature type="domain" description="Epoxide hydrolase N-terminal" evidence="5">
    <location>
        <begin position="8"/>
        <end position="107"/>
    </location>
</feature>
<dbReference type="InterPro" id="IPR016292">
    <property type="entry name" value="Epoxide_hydrolase"/>
</dbReference>
<evidence type="ECO:0000256" key="1">
    <source>
        <dbReference type="ARBA" id="ARBA00010088"/>
    </source>
</evidence>
<dbReference type="GO" id="GO:0004301">
    <property type="term" value="F:epoxide hydrolase activity"/>
    <property type="evidence" value="ECO:0007669"/>
    <property type="project" value="TreeGrafter"/>
</dbReference>
<dbReference type="RefSeq" id="WP_132193366.1">
    <property type="nucleotide sequence ID" value="NZ_SMKY01000006.1"/>
</dbReference>
<comment type="caution">
    <text evidence="6">The sequence shown here is derived from an EMBL/GenBank/DDBJ whole genome shotgun (WGS) entry which is preliminary data.</text>
</comment>
<dbReference type="PIRSF" id="PIRSF001112">
    <property type="entry name" value="Epoxide_hydrolase"/>
    <property type="match status" value="1"/>
</dbReference>
<dbReference type="SUPFAM" id="SSF53474">
    <property type="entry name" value="alpha/beta-Hydrolases"/>
    <property type="match status" value="1"/>
</dbReference>
<feature type="active site" description="Nucleophile" evidence="4">
    <location>
        <position position="177"/>
    </location>
</feature>
<dbReference type="PANTHER" id="PTHR21661">
    <property type="entry name" value="EPOXIDE HYDROLASE 1-RELATED"/>
    <property type="match status" value="1"/>
</dbReference>
<dbReference type="InterPro" id="IPR010497">
    <property type="entry name" value="Epoxide_hydro_N"/>
</dbReference>
<evidence type="ECO:0000256" key="3">
    <source>
        <dbReference type="ARBA" id="ARBA00022801"/>
    </source>
</evidence>
<dbReference type="OrthoDB" id="5171248at2"/>
<feature type="active site" description="Proton donor" evidence="4">
    <location>
        <position position="303"/>
    </location>
</feature>
<dbReference type="Gene3D" id="3.40.50.1820">
    <property type="entry name" value="alpha/beta hydrolase"/>
    <property type="match status" value="1"/>
</dbReference>
<dbReference type="EMBL" id="SMKY01000006">
    <property type="protein sequence ID" value="TDD91075.1"/>
    <property type="molecule type" value="Genomic_DNA"/>
</dbReference>